<dbReference type="SMART" id="SM00355">
    <property type="entry name" value="ZnF_C2H2"/>
    <property type="match status" value="4"/>
</dbReference>
<dbReference type="PANTHER" id="PTHR22938:SF19">
    <property type="entry name" value="RING-TYPE E3 UBIQUITIN TRANSFERASE"/>
    <property type="match status" value="1"/>
</dbReference>
<evidence type="ECO:0000256" key="12">
    <source>
        <dbReference type="PROSITE-ProRule" id="PRU00175"/>
    </source>
</evidence>
<gene>
    <name evidence="15" type="ORF">HPP92_002693</name>
</gene>
<evidence type="ECO:0000313" key="15">
    <source>
        <dbReference type="EMBL" id="KAG0498002.1"/>
    </source>
</evidence>
<keyword evidence="6" id="KW-0597">Phosphoprotein</keyword>
<comment type="similarity">
    <text evidence="11">Belongs to the ZNF598/HEL2 family.</text>
</comment>
<evidence type="ECO:0000256" key="1">
    <source>
        <dbReference type="ARBA" id="ARBA00000900"/>
    </source>
</evidence>
<dbReference type="InterPro" id="IPR041888">
    <property type="entry name" value="RING-HC_ZNF598/HEL2"/>
</dbReference>
<dbReference type="EMBL" id="JADCNL010000001">
    <property type="protein sequence ID" value="KAG0498002.1"/>
    <property type="molecule type" value="Genomic_DNA"/>
</dbReference>
<keyword evidence="5" id="KW-0963">Cytoplasm</keyword>
<accession>A0A835S6U1</accession>
<dbReference type="InterPro" id="IPR044288">
    <property type="entry name" value="ZNF598/HEL2"/>
</dbReference>
<dbReference type="PANTHER" id="PTHR22938">
    <property type="entry name" value="ZINC FINGER PROTEIN 598"/>
    <property type="match status" value="1"/>
</dbReference>
<dbReference type="PROSITE" id="PS50089">
    <property type="entry name" value="ZF_RING_2"/>
    <property type="match status" value="1"/>
</dbReference>
<evidence type="ECO:0000256" key="9">
    <source>
        <dbReference type="ARBA" id="ARBA00022771"/>
    </source>
</evidence>
<dbReference type="InterPro" id="IPR013087">
    <property type="entry name" value="Znf_C2H2_type"/>
</dbReference>
<evidence type="ECO:0000256" key="10">
    <source>
        <dbReference type="ARBA" id="ARBA00022833"/>
    </source>
</evidence>
<sequence length="773" mass="85449">MDDCCAVCAEPLEWLAFGSCGHREVCSTCVVRLRFVLGSRCCCICKTECPTVFVTKALGSFTKTKVNFLEFSAGVAEGQHAKYWYHVGSQAYFDDVDHYRMMAAMCRLSCRICDSSVEEPRRDKSNRKNKFKNIEQLKGHLYGQHRMLMCTLCLEGRKVFIAEQKLYTSSQLRQHISTGDSEVDGKQSERCGFSGHPMCEFCRNPFYGDTELYMHMSTEHYICHICQRQHPGQYDYYRNYDDLEKHLRHEHFLCENEACLEKKFVVFRSEAEMKRHNAMEHGGQMSRSKRNAALQIPISFRYRHGNEQDQRRGRGLGFRSEPSETQLSVAIQASSVTAFVEGSHEPPYGNTPLIRHGEADQAGDFASSIETLSISSQSVSSSSSTIANSLSSGNGSVLEEIAFPHISGFERPQVSSSYVQALNPRSSARLGENSFPPLPGLRGDNKGVAKVLPSARARPIENFEVGFSSAASSRMNSIQYVQPVPSTSYSKSWGVPNPLAPSSSSATQIGENGIAGTISTSTSILTSTRSKHSTSAPDLIPSISPASQMASAPVKDIHRANKSLVQSIRSSLGMDEGKYAAFKCISAEYRQDRISPLEYLSYVEQFGLSHLVEALAQLCPEPRKQKELIDAHVFSLRAKDPQQNRCNGVKGKAKTVGEAENSTGKDALADSFLNQVRKLQSSHHHTEGKVEVLSKDGYRTTKVKNSSVDKKVVNSSGKIETIGKQISDGETAKKKMSSSKSYGNNLADVVIPTRGVWRNGGGKKLINQMSSSK</sequence>
<evidence type="ECO:0000256" key="8">
    <source>
        <dbReference type="ARBA" id="ARBA00022723"/>
    </source>
</evidence>
<dbReference type="OrthoDB" id="1162399at2759"/>
<feature type="domain" description="RING-type" evidence="14">
    <location>
        <begin position="5"/>
        <end position="46"/>
    </location>
</feature>
<evidence type="ECO:0000256" key="5">
    <source>
        <dbReference type="ARBA" id="ARBA00022490"/>
    </source>
</evidence>
<dbReference type="Pfam" id="PF23202">
    <property type="entry name" value="PAH_ZNF598"/>
    <property type="match status" value="1"/>
</dbReference>
<reference evidence="15 16" key="1">
    <citation type="journal article" date="2020" name="Nat. Food">
        <title>A phased Vanilla planifolia genome enables genetic improvement of flavour and production.</title>
        <authorList>
            <person name="Hasing T."/>
            <person name="Tang H."/>
            <person name="Brym M."/>
            <person name="Khazi F."/>
            <person name="Huang T."/>
            <person name="Chambers A.H."/>
        </authorList>
    </citation>
    <scope>NUCLEOTIDE SEQUENCE [LARGE SCALE GENOMIC DNA]</scope>
    <source>
        <tissue evidence="15">Leaf</tissue>
    </source>
</reference>
<evidence type="ECO:0000313" key="16">
    <source>
        <dbReference type="Proteomes" id="UP000636800"/>
    </source>
</evidence>
<dbReference type="InterPro" id="IPR056437">
    <property type="entry name" value="Znf-C2H2_ZNF598/HEL2"/>
</dbReference>
<evidence type="ECO:0000256" key="4">
    <source>
        <dbReference type="ARBA" id="ARBA00012483"/>
    </source>
</evidence>
<dbReference type="GO" id="GO:0008270">
    <property type="term" value="F:zinc ion binding"/>
    <property type="evidence" value="ECO:0007669"/>
    <property type="project" value="UniProtKB-KW"/>
</dbReference>
<dbReference type="AlphaFoldDB" id="A0A835S6U1"/>
<dbReference type="EC" id="2.3.2.27" evidence="4"/>
<keyword evidence="9 12" id="KW-0863">Zinc-finger</keyword>
<comment type="pathway">
    <text evidence="3">Protein modification; protein ubiquitination.</text>
</comment>
<comment type="catalytic activity">
    <reaction evidence="1">
        <text>S-ubiquitinyl-[E2 ubiquitin-conjugating enzyme]-L-cysteine + [acceptor protein]-L-lysine = [E2 ubiquitin-conjugating enzyme]-L-cysteine + N(6)-ubiquitinyl-[acceptor protein]-L-lysine.</text>
        <dbReference type="EC" id="2.3.2.27"/>
    </reaction>
</comment>
<organism evidence="15 16">
    <name type="scientific">Vanilla planifolia</name>
    <name type="common">Vanilla</name>
    <dbReference type="NCBI Taxonomy" id="51239"/>
    <lineage>
        <taxon>Eukaryota</taxon>
        <taxon>Viridiplantae</taxon>
        <taxon>Streptophyta</taxon>
        <taxon>Embryophyta</taxon>
        <taxon>Tracheophyta</taxon>
        <taxon>Spermatophyta</taxon>
        <taxon>Magnoliopsida</taxon>
        <taxon>Liliopsida</taxon>
        <taxon>Asparagales</taxon>
        <taxon>Orchidaceae</taxon>
        <taxon>Vanilloideae</taxon>
        <taxon>Vanilleae</taxon>
        <taxon>Vanilla</taxon>
    </lineage>
</organism>
<name>A0A835S6U1_VANPL</name>
<keyword evidence="7" id="KW-0808">Transferase</keyword>
<evidence type="ECO:0000259" key="14">
    <source>
        <dbReference type="PROSITE" id="PS50089"/>
    </source>
</evidence>
<dbReference type="GO" id="GO:0043022">
    <property type="term" value="F:ribosome binding"/>
    <property type="evidence" value="ECO:0007669"/>
    <property type="project" value="TreeGrafter"/>
</dbReference>
<evidence type="ECO:0000256" key="13">
    <source>
        <dbReference type="SAM" id="MobiDB-lite"/>
    </source>
</evidence>
<evidence type="ECO:0000256" key="3">
    <source>
        <dbReference type="ARBA" id="ARBA00004906"/>
    </source>
</evidence>
<comment type="caution">
    <text evidence="15">The sequence shown here is derived from an EMBL/GenBank/DDBJ whole genome shotgun (WGS) entry which is preliminary data.</text>
</comment>
<comment type="subcellular location">
    <subcellularLocation>
        <location evidence="2">Cytoplasm</location>
    </subcellularLocation>
</comment>
<feature type="region of interest" description="Disordered" evidence="13">
    <location>
        <begin position="302"/>
        <end position="321"/>
    </location>
</feature>
<evidence type="ECO:0000256" key="6">
    <source>
        <dbReference type="ARBA" id="ARBA00022553"/>
    </source>
</evidence>
<keyword evidence="10" id="KW-0862">Zinc</keyword>
<dbReference type="CDD" id="cd16615">
    <property type="entry name" value="RING-HC_ZNF598"/>
    <property type="match status" value="1"/>
</dbReference>
<evidence type="ECO:0000256" key="2">
    <source>
        <dbReference type="ARBA" id="ARBA00004496"/>
    </source>
</evidence>
<dbReference type="GO" id="GO:0072344">
    <property type="term" value="P:rescue of stalled ribosome"/>
    <property type="evidence" value="ECO:0007669"/>
    <property type="project" value="InterPro"/>
</dbReference>
<evidence type="ECO:0000256" key="7">
    <source>
        <dbReference type="ARBA" id="ARBA00022679"/>
    </source>
</evidence>
<dbReference type="Proteomes" id="UP000636800">
    <property type="component" value="Chromosome 1"/>
</dbReference>
<proteinExistence type="inferred from homology"/>
<dbReference type="InterPro" id="IPR057634">
    <property type="entry name" value="PAH_ZNF598/HEL2"/>
</dbReference>
<dbReference type="GO" id="GO:0016567">
    <property type="term" value="P:protein ubiquitination"/>
    <property type="evidence" value="ECO:0007669"/>
    <property type="project" value="TreeGrafter"/>
</dbReference>
<dbReference type="PROSITE" id="PS00028">
    <property type="entry name" value="ZINC_FINGER_C2H2_1"/>
    <property type="match status" value="1"/>
</dbReference>
<dbReference type="GO" id="GO:0005737">
    <property type="term" value="C:cytoplasm"/>
    <property type="evidence" value="ECO:0007669"/>
    <property type="project" value="UniProtKB-SubCell"/>
</dbReference>
<protein>
    <recommendedName>
        <fullName evidence="4">RING-type E3 ubiquitin transferase</fullName>
        <ecNumber evidence="4">2.3.2.27</ecNumber>
    </recommendedName>
</protein>
<dbReference type="Pfam" id="PF23230">
    <property type="entry name" value="zf-C2H2_13"/>
    <property type="match status" value="1"/>
</dbReference>
<keyword evidence="8" id="KW-0479">Metal-binding</keyword>
<keyword evidence="16" id="KW-1185">Reference proteome</keyword>
<dbReference type="GO" id="GO:0061630">
    <property type="term" value="F:ubiquitin protein ligase activity"/>
    <property type="evidence" value="ECO:0007669"/>
    <property type="project" value="UniProtKB-EC"/>
</dbReference>
<evidence type="ECO:0000256" key="11">
    <source>
        <dbReference type="ARBA" id="ARBA00035113"/>
    </source>
</evidence>
<dbReference type="InterPro" id="IPR001841">
    <property type="entry name" value="Znf_RING"/>
</dbReference>